<dbReference type="GO" id="GO:0006696">
    <property type="term" value="P:ergosterol biosynthetic process"/>
    <property type="evidence" value="ECO:0007669"/>
    <property type="project" value="TreeGrafter"/>
</dbReference>
<dbReference type="PANTHER" id="PTHR31814:SF2">
    <property type="entry name" value="PHOSPHOMEVALONATE KINASE"/>
    <property type="match status" value="1"/>
</dbReference>
<keyword evidence="6" id="KW-0067">ATP-binding</keyword>
<protein>
    <recommendedName>
        <fullName evidence="2">phosphomevalonate kinase</fullName>
        <ecNumber evidence="2">2.7.4.2</ecNumber>
    </recommendedName>
</protein>
<evidence type="ECO:0000256" key="1">
    <source>
        <dbReference type="ARBA" id="ARBA00005017"/>
    </source>
</evidence>
<dbReference type="PANTHER" id="PTHR31814">
    <property type="match status" value="1"/>
</dbReference>
<reference evidence="8" key="2">
    <citation type="journal article" date="2019" name="IMA Fungus">
        <title>Genome sequencing and comparison of five Tilletia species to identify candidate genes for the detection of regulated species infecting wheat.</title>
        <authorList>
            <person name="Nguyen H.D.T."/>
            <person name="Sultana T."/>
            <person name="Kesanakurti P."/>
            <person name="Hambleton S."/>
        </authorList>
    </citation>
    <scope>NUCLEOTIDE SEQUENCE</scope>
    <source>
        <strain evidence="8">DAOMC 236416</strain>
    </source>
</reference>
<dbReference type="GO" id="GO:0005777">
    <property type="term" value="C:peroxisome"/>
    <property type="evidence" value="ECO:0007669"/>
    <property type="project" value="TreeGrafter"/>
</dbReference>
<evidence type="ECO:0000256" key="5">
    <source>
        <dbReference type="ARBA" id="ARBA00022777"/>
    </source>
</evidence>
<evidence type="ECO:0000313" key="9">
    <source>
        <dbReference type="Proteomes" id="UP000077521"/>
    </source>
</evidence>
<keyword evidence="9" id="KW-1185">Reference proteome</keyword>
<dbReference type="EMBL" id="LWDF02000083">
    <property type="protein sequence ID" value="KAE8258087.1"/>
    <property type="molecule type" value="Genomic_DNA"/>
</dbReference>
<dbReference type="EC" id="2.7.4.2" evidence="2"/>
<dbReference type="GO" id="GO:0004631">
    <property type="term" value="F:phosphomevalonate kinase activity"/>
    <property type="evidence" value="ECO:0007669"/>
    <property type="project" value="UniProtKB-EC"/>
</dbReference>
<evidence type="ECO:0000313" key="8">
    <source>
        <dbReference type="EMBL" id="KAE8258087.1"/>
    </source>
</evidence>
<evidence type="ECO:0000256" key="4">
    <source>
        <dbReference type="ARBA" id="ARBA00022741"/>
    </source>
</evidence>
<dbReference type="InterPro" id="IPR020568">
    <property type="entry name" value="Ribosomal_Su5_D2-typ_SF"/>
</dbReference>
<sequence length="625" mass="65191">MTSSSRQTLVSAPGKVLLAGGYLVLDPAYPGVVIATSSRFYSLVQPLSSNDSNSPPASDGAPSPRIRVRSHQFVGAEWVYHVHRSPAQASEEQNFVLTQSKQTAEAEHAGKNPFVGLALLYALRVAAEKCGRDGIEALLGDGLDVFVMGDNDFYSQRETLASEGGKDQRAPTTGALRSLASFAKQSCPIRQVHKTGLGSSAAMTTSLVGALLVHLGAVGSSGTKGALSTGDTAFIHNVAQLAHCAAQGKVGSGFDVSAAVWGSQVYRRFEPKVLDGLMGGRVGVEGEKDALDLNLPALVAALSPSNPQWWPSPLQSNAGVEGTTASSSGHPTAAEGLATLLTSGAVNASSDEKTAQVLSKLSVQQSGGADAPSASESLFRPAPIALPPHLSLVLADVDTGSNTPSLVGKVLKWRKEKPEWAAQLYAVLAAANQVLADSLLALSIAHVQDQQSYEEVAEWAATVPSSQWEKELKQTTNPGEVKKEMLKKFVDLRHALRSVRGGMRELGMRAECPVEPEEMGRLIQKSVEEAPGVAGGGVPGAGGYDALYLIHVVPPSSTRGVGDAGREAAAVEASPARRGVEQIWAEWTEMSVGPLLSTAGGGIGLRVLDVGEVAGVRDALGAWLQ</sequence>
<keyword evidence="5" id="KW-0418">Kinase</keyword>
<evidence type="ECO:0000256" key="7">
    <source>
        <dbReference type="SAM" id="MobiDB-lite"/>
    </source>
</evidence>
<keyword evidence="4" id="KW-0547">Nucleotide-binding</keyword>
<feature type="compositionally biased region" description="Polar residues" evidence="7">
    <location>
        <begin position="310"/>
        <end position="330"/>
    </location>
</feature>
<reference evidence="8" key="1">
    <citation type="submission" date="2016-04" db="EMBL/GenBank/DDBJ databases">
        <authorList>
            <person name="Nguyen H.D."/>
            <person name="Samba Siva P."/>
            <person name="Cullis J."/>
            <person name="Levesque C.A."/>
            <person name="Hambleton S."/>
        </authorList>
    </citation>
    <scope>NUCLEOTIDE SEQUENCE</scope>
    <source>
        <strain evidence="8">DAOMC 236416</strain>
    </source>
</reference>
<comment type="pathway">
    <text evidence="1">Isoprenoid biosynthesis; isopentenyl diphosphate biosynthesis via mevalonate pathway; isopentenyl diphosphate from (R)-mevalonate: step 2/3.</text>
</comment>
<evidence type="ECO:0000256" key="3">
    <source>
        <dbReference type="ARBA" id="ARBA00022679"/>
    </source>
</evidence>
<dbReference type="AlphaFoldDB" id="A0A177TJY4"/>
<accession>A0A177TJY4</accession>
<dbReference type="InterPro" id="IPR014721">
    <property type="entry name" value="Ribsml_uS5_D2-typ_fold_subgr"/>
</dbReference>
<evidence type="ECO:0000256" key="2">
    <source>
        <dbReference type="ARBA" id="ARBA00012958"/>
    </source>
</evidence>
<dbReference type="Gene3D" id="3.30.230.10">
    <property type="match status" value="1"/>
</dbReference>
<dbReference type="GO" id="GO:0010142">
    <property type="term" value="P:farnesyl diphosphate biosynthetic process, mevalonate pathway"/>
    <property type="evidence" value="ECO:0007669"/>
    <property type="project" value="TreeGrafter"/>
</dbReference>
<feature type="region of interest" description="Disordered" evidence="7">
    <location>
        <begin position="310"/>
        <end position="332"/>
    </location>
</feature>
<dbReference type="GO" id="GO:0005524">
    <property type="term" value="F:ATP binding"/>
    <property type="evidence" value="ECO:0007669"/>
    <property type="project" value="UniProtKB-KW"/>
</dbReference>
<proteinExistence type="predicted"/>
<gene>
    <name evidence="8" type="ORF">A4X13_0g1915</name>
</gene>
<name>A0A177TJY4_9BASI</name>
<organism evidence="8 9">
    <name type="scientific">Tilletia indica</name>
    <dbReference type="NCBI Taxonomy" id="43049"/>
    <lineage>
        <taxon>Eukaryota</taxon>
        <taxon>Fungi</taxon>
        <taxon>Dikarya</taxon>
        <taxon>Basidiomycota</taxon>
        <taxon>Ustilaginomycotina</taxon>
        <taxon>Exobasidiomycetes</taxon>
        <taxon>Tilletiales</taxon>
        <taxon>Tilletiaceae</taxon>
        <taxon>Tilletia</taxon>
    </lineage>
</organism>
<dbReference type="InterPro" id="IPR035102">
    <property type="entry name" value="Phosphomevalonate_kinase"/>
</dbReference>
<evidence type="ECO:0000256" key="6">
    <source>
        <dbReference type="ARBA" id="ARBA00022840"/>
    </source>
</evidence>
<dbReference type="SUPFAM" id="SSF54211">
    <property type="entry name" value="Ribosomal protein S5 domain 2-like"/>
    <property type="match status" value="1"/>
</dbReference>
<keyword evidence="3" id="KW-0808">Transferase</keyword>
<comment type="caution">
    <text evidence="8">The sequence shown here is derived from an EMBL/GenBank/DDBJ whole genome shotgun (WGS) entry which is preliminary data.</text>
</comment>
<dbReference type="Proteomes" id="UP000077521">
    <property type="component" value="Unassembled WGS sequence"/>
</dbReference>
<dbReference type="GO" id="GO:0019287">
    <property type="term" value="P:isopentenyl diphosphate biosynthetic process, mevalonate pathway"/>
    <property type="evidence" value="ECO:0007669"/>
    <property type="project" value="TreeGrafter"/>
</dbReference>